<evidence type="ECO:0000256" key="1">
    <source>
        <dbReference type="ARBA" id="ARBA00023015"/>
    </source>
</evidence>
<dbReference type="AlphaFoldDB" id="A0A9D2Q878"/>
<reference evidence="5" key="1">
    <citation type="journal article" date="2021" name="PeerJ">
        <title>Extensive microbial diversity within the chicken gut microbiome revealed by metagenomics and culture.</title>
        <authorList>
            <person name="Gilroy R."/>
            <person name="Ravi A."/>
            <person name="Getino M."/>
            <person name="Pursley I."/>
            <person name="Horton D.L."/>
            <person name="Alikhan N.F."/>
            <person name="Baker D."/>
            <person name="Gharbi K."/>
            <person name="Hall N."/>
            <person name="Watson M."/>
            <person name="Adriaenssens E.M."/>
            <person name="Foster-Nyarko E."/>
            <person name="Jarju S."/>
            <person name="Secka A."/>
            <person name="Antonio M."/>
            <person name="Oren A."/>
            <person name="Chaudhuri R.R."/>
            <person name="La Ragione R."/>
            <person name="Hildebrand F."/>
            <person name="Pallen M.J."/>
        </authorList>
    </citation>
    <scope>NUCLEOTIDE SEQUENCE</scope>
    <source>
        <strain evidence="5">CHK196-7946</strain>
    </source>
</reference>
<dbReference type="InterPro" id="IPR013249">
    <property type="entry name" value="RNA_pol_sigma70_r4_t2"/>
</dbReference>
<dbReference type="InterPro" id="IPR036388">
    <property type="entry name" value="WH-like_DNA-bd_sf"/>
</dbReference>
<keyword evidence="3" id="KW-0804">Transcription</keyword>
<comment type="caution">
    <text evidence="5">The sequence shown here is derived from an EMBL/GenBank/DDBJ whole genome shotgun (WGS) entry which is preliminary data.</text>
</comment>
<dbReference type="GO" id="GO:0006352">
    <property type="term" value="P:DNA-templated transcription initiation"/>
    <property type="evidence" value="ECO:0007669"/>
    <property type="project" value="InterPro"/>
</dbReference>
<gene>
    <name evidence="5" type="ORF">H9697_07100</name>
</gene>
<dbReference type="Proteomes" id="UP000823902">
    <property type="component" value="Unassembled WGS sequence"/>
</dbReference>
<dbReference type="GO" id="GO:0016987">
    <property type="term" value="F:sigma factor activity"/>
    <property type="evidence" value="ECO:0007669"/>
    <property type="project" value="UniProtKB-KW"/>
</dbReference>
<dbReference type="Pfam" id="PF08281">
    <property type="entry name" value="Sigma70_r4_2"/>
    <property type="match status" value="1"/>
</dbReference>
<dbReference type="SUPFAM" id="SSF88659">
    <property type="entry name" value="Sigma3 and sigma4 domains of RNA polymerase sigma factors"/>
    <property type="match status" value="1"/>
</dbReference>
<dbReference type="PANTHER" id="PTHR43133">
    <property type="entry name" value="RNA POLYMERASE ECF-TYPE SIGMA FACTO"/>
    <property type="match status" value="1"/>
</dbReference>
<dbReference type="InterPro" id="IPR039425">
    <property type="entry name" value="RNA_pol_sigma-70-like"/>
</dbReference>
<dbReference type="CDD" id="cd06171">
    <property type="entry name" value="Sigma70_r4"/>
    <property type="match status" value="1"/>
</dbReference>
<accession>A0A9D2Q878</accession>
<sequence length="129" mass="15078">MFFASLLKGYQNIRRLKKPQLFRTWITSILINTAKSELKKKDFHDNIEDKKLSAPESSLSAEERLDLNDAVDKLQDKYRTAVILKYFSGFSIREIACIMKAPEGTIKAYLSRARGELKKMLKEDYFYED</sequence>
<evidence type="ECO:0000313" key="5">
    <source>
        <dbReference type="EMBL" id="HJC74699.1"/>
    </source>
</evidence>
<dbReference type="InterPro" id="IPR013324">
    <property type="entry name" value="RNA_pol_sigma_r3/r4-like"/>
</dbReference>
<protein>
    <submittedName>
        <fullName evidence="5">RNA polymerase sigma factor</fullName>
    </submittedName>
</protein>
<name>A0A9D2Q878_9FIRM</name>
<dbReference type="GO" id="GO:0003677">
    <property type="term" value="F:DNA binding"/>
    <property type="evidence" value="ECO:0007669"/>
    <property type="project" value="InterPro"/>
</dbReference>
<keyword evidence="1" id="KW-0805">Transcription regulation</keyword>
<evidence type="ECO:0000256" key="2">
    <source>
        <dbReference type="ARBA" id="ARBA00023082"/>
    </source>
</evidence>
<dbReference type="EMBL" id="DWVY01000036">
    <property type="protein sequence ID" value="HJC74699.1"/>
    <property type="molecule type" value="Genomic_DNA"/>
</dbReference>
<evidence type="ECO:0000313" key="6">
    <source>
        <dbReference type="Proteomes" id="UP000823902"/>
    </source>
</evidence>
<dbReference type="Gene3D" id="1.10.10.10">
    <property type="entry name" value="Winged helix-like DNA-binding domain superfamily/Winged helix DNA-binding domain"/>
    <property type="match status" value="1"/>
</dbReference>
<dbReference type="NCBIfam" id="TIGR02937">
    <property type="entry name" value="sigma70-ECF"/>
    <property type="match status" value="1"/>
</dbReference>
<proteinExistence type="predicted"/>
<keyword evidence="2" id="KW-0731">Sigma factor</keyword>
<evidence type="ECO:0000256" key="3">
    <source>
        <dbReference type="ARBA" id="ARBA00023163"/>
    </source>
</evidence>
<organism evidence="5 6">
    <name type="scientific">Candidatus Mediterraneibacter faecavium</name>
    <dbReference type="NCBI Taxonomy" id="2838668"/>
    <lineage>
        <taxon>Bacteria</taxon>
        <taxon>Bacillati</taxon>
        <taxon>Bacillota</taxon>
        <taxon>Clostridia</taxon>
        <taxon>Lachnospirales</taxon>
        <taxon>Lachnospiraceae</taxon>
        <taxon>Mediterraneibacter</taxon>
    </lineage>
</organism>
<evidence type="ECO:0000259" key="4">
    <source>
        <dbReference type="Pfam" id="PF08281"/>
    </source>
</evidence>
<feature type="domain" description="RNA polymerase sigma factor 70 region 4 type 2" evidence="4">
    <location>
        <begin position="66"/>
        <end position="116"/>
    </location>
</feature>
<dbReference type="PANTHER" id="PTHR43133:SF51">
    <property type="entry name" value="RNA POLYMERASE SIGMA FACTOR"/>
    <property type="match status" value="1"/>
</dbReference>
<dbReference type="InterPro" id="IPR014284">
    <property type="entry name" value="RNA_pol_sigma-70_dom"/>
</dbReference>
<reference evidence="5" key="2">
    <citation type="submission" date="2021-04" db="EMBL/GenBank/DDBJ databases">
        <authorList>
            <person name="Gilroy R."/>
        </authorList>
    </citation>
    <scope>NUCLEOTIDE SEQUENCE</scope>
    <source>
        <strain evidence="5">CHK196-7946</strain>
    </source>
</reference>